<reference evidence="1 2" key="1">
    <citation type="journal article" date="2019" name="Microbiol. Resour. Announc.">
        <title>Draft Genome Sequence of Comamonas testosteroni TA441, a Bacterium That Has a Cryptic Phenol Degradation Gene Cluster.</title>
        <authorList>
            <person name="Arai H."/>
            <person name="Ishii M."/>
        </authorList>
    </citation>
    <scope>NUCLEOTIDE SEQUENCE [LARGE SCALE GENOMIC DNA]</scope>
    <source>
        <strain evidence="1 2">TA441</strain>
    </source>
</reference>
<dbReference type="InterPro" id="IPR010260">
    <property type="entry name" value="AlpA"/>
</dbReference>
<dbReference type="Pfam" id="PF05930">
    <property type="entry name" value="Phage_AlpA"/>
    <property type="match status" value="1"/>
</dbReference>
<dbReference type="Proteomes" id="UP000323105">
    <property type="component" value="Unassembled WGS sequence"/>
</dbReference>
<dbReference type="RefSeq" id="WP_149357153.1">
    <property type="nucleotide sequence ID" value="NZ_BKBW01000020.1"/>
</dbReference>
<dbReference type="EMBL" id="BKBW01000020">
    <property type="protein sequence ID" value="GEQ77880.1"/>
    <property type="molecule type" value="Genomic_DNA"/>
</dbReference>
<evidence type="ECO:0000313" key="1">
    <source>
        <dbReference type="EMBL" id="GEQ77880.1"/>
    </source>
</evidence>
<comment type="caution">
    <text evidence="1">The sequence shown here is derived from an EMBL/GenBank/DDBJ whole genome shotgun (WGS) entry which is preliminary data.</text>
</comment>
<protein>
    <submittedName>
        <fullName evidence="1">Uncharacterized protein</fullName>
    </submittedName>
</protein>
<name>A0A5A7MK72_COMTE</name>
<sequence length="79" mass="8671">MNSLLRLPAVMSATGLTRSTLYLRIKQRLMTPPVKLGERCAAWPAHEVAAINTARIAGKSEAEIRELVTQLEQQRTAAA</sequence>
<evidence type="ECO:0000313" key="2">
    <source>
        <dbReference type="Proteomes" id="UP000323105"/>
    </source>
</evidence>
<organism evidence="1 2">
    <name type="scientific">Comamonas testosteroni</name>
    <name type="common">Pseudomonas testosteroni</name>
    <dbReference type="NCBI Taxonomy" id="285"/>
    <lineage>
        <taxon>Bacteria</taxon>
        <taxon>Pseudomonadati</taxon>
        <taxon>Pseudomonadota</taxon>
        <taxon>Betaproteobacteria</taxon>
        <taxon>Burkholderiales</taxon>
        <taxon>Comamonadaceae</taxon>
        <taxon>Comamonas</taxon>
    </lineage>
</organism>
<accession>A0A5A7MK72</accession>
<proteinExistence type="predicted"/>
<dbReference type="Gene3D" id="1.10.238.160">
    <property type="match status" value="1"/>
</dbReference>
<gene>
    <name evidence="1" type="ORF">CTTA_4885</name>
</gene>
<dbReference type="AlphaFoldDB" id="A0A5A7MK72"/>